<keyword evidence="5 11" id="KW-0418">Kinase</keyword>
<evidence type="ECO:0000256" key="8">
    <source>
        <dbReference type="ARBA" id="ARBA00048679"/>
    </source>
</evidence>
<reference evidence="11 12" key="1">
    <citation type="journal article" date="2019" name="Nat. Ecol. Evol.">
        <title>Megaphylogeny resolves global patterns of mushroom evolution.</title>
        <authorList>
            <person name="Varga T."/>
            <person name="Krizsan K."/>
            <person name="Foldi C."/>
            <person name="Dima B."/>
            <person name="Sanchez-Garcia M."/>
            <person name="Sanchez-Ramirez S."/>
            <person name="Szollosi G.J."/>
            <person name="Szarkandi J.G."/>
            <person name="Papp V."/>
            <person name="Albert L."/>
            <person name="Andreopoulos W."/>
            <person name="Angelini C."/>
            <person name="Antonin V."/>
            <person name="Barry K.W."/>
            <person name="Bougher N.L."/>
            <person name="Buchanan P."/>
            <person name="Buyck B."/>
            <person name="Bense V."/>
            <person name="Catcheside P."/>
            <person name="Chovatia M."/>
            <person name="Cooper J."/>
            <person name="Damon W."/>
            <person name="Desjardin D."/>
            <person name="Finy P."/>
            <person name="Geml J."/>
            <person name="Haridas S."/>
            <person name="Hughes K."/>
            <person name="Justo A."/>
            <person name="Karasinski D."/>
            <person name="Kautmanova I."/>
            <person name="Kiss B."/>
            <person name="Kocsube S."/>
            <person name="Kotiranta H."/>
            <person name="LaButti K.M."/>
            <person name="Lechner B.E."/>
            <person name="Liimatainen K."/>
            <person name="Lipzen A."/>
            <person name="Lukacs Z."/>
            <person name="Mihaltcheva S."/>
            <person name="Morgado L.N."/>
            <person name="Niskanen T."/>
            <person name="Noordeloos M.E."/>
            <person name="Ohm R.A."/>
            <person name="Ortiz-Santana B."/>
            <person name="Ovrebo C."/>
            <person name="Racz N."/>
            <person name="Riley R."/>
            <person name="Savchenko A."/>
            <person name="Shiryaev A."/>
            <person name="Soop K."/>
            <person name="Spirin V."/>
            <person name="Szebenyi C."/>
            <person name="Tomsovsky M."/>
            <person name="Tulloss R.E."/>
            <person name="Uehling J."/>
            <person name="Grigoriev I.V."/>
            <person name="Vagvolgyi C."/>
            <person name="Papp T."/>
            <person name="Martin F.M."/>
            <person name="Miettinen O."/>
            <person name="Hibbett D.S."/>
            <person name="Nagy L.G."/>
        </authorList>
    </citation>
    <scope>NUCLEOTIDE SEQUENCE [LARGE SCALE GENOMIC DNA]</scope>
    <source>
        <strain evidence="11 12">CBS 309.79</strain>
    </source>
</reference>
<accession>A0A5C3QSJ8</accession>
<evidence type="ECO:0000313" key="12">
    <source>
        <dbReference type="Proteomes" id="UP000305067"/>
    </source>
</evidence>
<dbReference type="GO" id="GO:0005524">
    <property type="term" value="F:ATP binding"/>
    <property type="evidence" value="ECO:0007669"/>
    <property type="project" value="UniProtKB-KW"/>
</dbReference>
<dbReference type="Gene3D" id="1.10.510.10">
    <property type="entry name" value="Transferase(Phosphotransferase) domain 1"/>
    <property type="match status" value="1"/>
</dbReference>
<evidence type="ECO:0000256" key="3">
    <source>
        <dbReference type="ARBA" id="ARBA00022679"/>
    </source>
</evidence>
<comment type="catalytic activity">
    <reaction evidence="8">
        <text>L-seryl-[protein] + ATP = O-phospho-L-seryl-[protein] + ADP + H(+)</text>
        <dbReference type="Rhea" id="RHEA:17989"/>
        <dbReference type="Rhea" id="RHEA-COMP:9863"/>
        <dbReference type="Rhea" id="RHEA-COMP:11604"/>
        <dbReference type="ChEBI" id="CHEBI:15378"/>
        <dbReference type="ChEBI" id="CHEBI:29999"/>
        <dbReference type="ChEBI" id="CHEBI:30616"/>
        <dbReference type="ChEBI" id="CHEBI:83421"/>
        <dbReference type="ChEBI" id="CHEBI:456216"/>
        <dbReference type="EC" id="2.7.11.1"/>
    </reaction>
</comment>
<evidence type="ECO:0000256" key="5">
    <source>
        <dbReference type="ARBA" id="ARBA00022777"/>
    </source>
</evidence>
<proteinExistence type="predicted"/>
<dbReference type="GO" id="GO:0050684">
    <property type="term" value="P:regulation of mRNA processing"/>
    <property type="evidence" value="ECO:0007669"/>
    <property type="project" value="TreeGrafter"/>
</dbReference>
<keyword evidence="4" id="KW-0547">Nucleotide-binding</keyword>
<feature type="region of interest" description="Disordered" evidence="9">
    <location>
        <begin position="461"/>
        <end position="487"/>
    </location>
</feature>
<evidence type="ECO:0000256" key="2">
    <source>
        <dbReference type="ARBA" id="ARBA00022527"/>
    </source>
</evidence>
<dbReference type="InterPro" id="IPR000719">
    <property type="entry name" value="Prot_kinase_dom"/>
</dbReference>
<dbReference type="GO" id="GO:0005737">
    <property type="term" value="C:cytoplasm"/>
    <property type="evidence" value="ECO:0007669"/>
    <property type="project" value="TreeGrafter"/>
</dbReference>
<protein>
    <recommendedName>
        <fullName evidence="1">non-specific serine/threonine protein kinase</fullName>
        <ecNumber evidence="1">2.7.11.1</ecNumber>
    </recommendedName>
</protein>
<dbReference type="GO" id="GO:0004674">
    <property type="term" value="F:protein serine/threonine kinase activity"/>
    <property type="evidence" value="ECO:0007669"/>
    <property type="project" value="UniProtKB-KW"/>
</dbReference>
<evidence type="ECO:0000256" key="4">
    <source>
        <dbReference type="ARBA" id="ARBA00022741"/>
    </source>
</evidence>
<dbReference type="SMART" id="SM00220">
    <property type="entry name" value="S_TKc"/>
    <property type="match status" value="1"/>
</dbReference>
<feature type="domain" description="Protein kinase" evidence="10">
    <location>
        <begin position="58"/>
        <end position="481"/>
    </location>
</feature>
<dbReference type="InterPro" id="IPR011009">
    <property type="entry name" value="Kinase-like_dom_sf"/>
</dbReference>
<dbReference type="SUPFAM" id="SSF56112">
    <property type="entry name" value="Protein kinase-like (PK-like)"/>
    <property type="match status" value="1"/>
</dbReference>
<evidence type="ECO:0000313" key="11">
    <source>
        <dbReference type="EMBL" id="TFL04943.1"/>
    </source>
</evidence>
<evidence type="ECO:0000259" key="10">
    <source>
        <dbReference type="PROSITE" id="PS50011"/>
    </source>
</evidence>
<keyword evidence="2" id="KW-0723">Serine/threonine-protein kinase</keyword>
<keyword evidence="6" id="KW-0067">ATP-binding</keyword>
<comment type="catalytic activity">
    <reaction evidence="7">
        <text>L-threonyl-[protein] + ATP = O-phospho-L-threonyl-[protein] + ADP + H(+)</text>
        <dbReference type="Rhea" id="RHEA:46608"/>
        <dbReference type="Rhea" id="RHEA-COMP:11060"/>
        <dbReference type="Rhea" id="RHEA-COMP:11605"/>
        <dbReference type="ChEBI" id="CHEBI:15378"/>
        <dbReference type="ChEBI" id="CHEBI:30013"/>
        <dbReference type="ChEBI" id="CHEBI:30616"/>
        <dbReference type="ChEBI" id="CHEBI:61977"/>
        <dbReference type="ChEBI" id="CHEBI:456216"/>
        <dbReference type="EC" id="2.7.11.1"/>
    </reaction>
</comment>
<dbReference type="PROSITE" id="PS50011">
    <property type="entry name" value="PROTEIN_KINASE_DOM"/>
    <property type="match status" value="1"/>
</dbReference>
<dbReference type="GO" id="GO:0000245">
    <property type="term" value="P:spliceosomal complex assembly"/>
    <property type="evidence" value="ECO:0007669"/>
    <property type="project" value="TreeGrafter"/>
</dbReference>
<dbReference type="EC" id="2.7.11.1" evidence="1"/>
<evidence type="ECO:0000256" key="9">
    <source>
        <dbReference type="SAM" id="MobiDB-lite"/>
    </source>
</evidence>
<evidence type="ECO:0000256" key="1">
    <source>
        <dbReference type="ARBA" id="ARBA00012513"/>
    </source>
</evidence>
<sequence>MGRTDPLTVIADAVASGQLSKDYLEQLIANRMEEFRFPEEPLPSAEYLGQSKLVYYPAQLGQSIDDGRLTIIRKLDWSIHATSTVWLAKMEYTVEYQEKPRLVAVKILASKPPAADATSKRATPMSAGRLERALLKKISSADSTHPGHTHLSEFIDSFEFAGHLCFTLEVPCGSIHALRYPGPPSHDHHEDARKTPRVPLLVAKRAVRHVLLALVYLHDVCGIIHTDIRDENIVFRPKSVARLVADTLVDQPSASYRGAYNYPDIFLDSGNLSGVPVKSQPLPVPDLNVLDDVHFVLTEFSHAEWKDSRSKETFMQEPIQPRGLRAPEVYVGGPWTTPVDIWNFGSLIWEWIVGYRLASPYDSTDRSFLATIIELLGPFDVNFLMRCHCANVLFNLEDGSLLEENFMYNSSGVSLAISPSTSPTTPLDMYLEPQSEAAVEMRTQTSNPSEAEEALGFLRRSLKQDPEERSSAKQLLDDPWLAVNAKP</sequence>
<evidence type="ECO:0000256" key="6">
    <source>
        <dbReference type="ARBA" id="ARBA00022840"/>
    </source>
</evidence>
<dbReference type="Proteomes" id="UP000305067">
    <property type="component" value="Unassembled WGS sequence"/>
</dbReference>
<dbReference type="AlphaFoldDB" id="A0A5C3QSJ8"/>
<gene>
    <name evidence="11" type="ORF">BDV98DRAFT_523652</name>
</gene>
<dbReference type="Gene3D" id="3.30.200.20">
    <property type="entry name" value="Phosphorylase Kinase, domain 1"/>
    <property type="match status" value="1"/>
</dbReference>
<keyword evidence="3" id="KW-0808">Transferase</keyword>
<dbReference type="PANTHER" id="PTHR47634">
    <property type="entry name" value="PROTEIN KINASE DOMAIN-CONTAINING PROTEIN-RELATED"/>
    <property type="match status" value="1"/>
</dbReference>
<evidence type="ECO:0000256" key="7">
    <source>
        <dbReference type="ARBA" id="ARBA00047899"/>
    </source>
</evidence>
<dbReference type="EMBL" id="ML178817">
    <property type="protein sequence ID" value="TFL04943.1"/>
    <property type="molecule type" value="Genomic_DNA"/>
</dbReference>
<dbReference type="OrthoDB" id="5979581at2759"/>
<keyword evidence="12" id="KW-1185">Reference proteome</keyword>
<organism evidence="11 12">
    <name type="scientific">Pterulicium gracile</name>
    <dbReference type="NCBI Taxonomy" id="1884261"/>
    <lineage>
        <taxon>Eukaryota</taxon>
        <taxon>Fungi</taxon>
        <taxon>Dikarya</taxon>
        <taxon>Basidiomycota</taxon>
        <taxon>Agaricomycotina</taxon>
        <taxon>Agaricomycetes</taxon>
        <taxon>Agaricomycetidae</taxon>
        <taxon>Agaricales</taxon>
        <taxon>Pleurotineae</taxon>
        <taxon>Pterulaceae</taxon>
        <taxon>Pterulicium</taxon>
    </lineage>
</organism>
<name>A0A5C3QSJ8_9AGAR</name>
<dbReference type="STRING" id="1884261.A0A5C3QSJ8"/>
<feature type="compositionally biased region" description="Basic and acidic residues" evidence="9">
    <location>
        <begin position="462"/>
        <end position="471"/>
    </location>
</feature>
<dbReference type="PANTHER" id="PTHR47634:SF9">
    <property type="entry name" value="PROTEIN KINASE DOMAIN-CONTAINING PROTEIN-RELATED"/>
    <property type="match status" value="1"/>
</dbReference>
<dbReference type="InterPro" id="IPR051334">
    <property type="entry name" value="SRPK"/>
</dbReference>
<dbReference type="GO" id="GO:0005634">
    <property type="term" value="C:nucleus"/>
    <property type="evidence" value="ECO:0007669"/>
    <property type="project" value="TreeGrafter"/>
</dbReference>